<name>A0A2G3ANF0_CAPAN</name>
<dbReference type="Gramene" id="PHT95767">
    <property type="protein sequence ID" value="PHT95767"/>
    <property type="gene ID" value="T459_03649"/>
</dbReference>
<comment type="caution">
    <text evidence="2">The sequence shown here is derived from an EMBL/GenBank/DDBJ whole genome shotgun (WGS) entry which is preliminary data.</text>
</comment>
<feature type="compositionally biased region" description="Gly residues" evidence="1">
    <location>
        <begin position="99"/>
        <end position="135"/>
    </location>
</feature>
<evidence type="ECO:0000256" key="1">
    <source>
        <dbReference type="SAM" id="MobiDB-lite"/>
    </source>
</evidence>
<dbReference type="EMBL" id="AYRZ02000001">
    <property type="protein sequence ID" value="PHT95767.1"/>
    <property type="molecule type" value="Genomic_DNA"/>
</dbReference>
<keyword evidence="3" id="KW-1185">Reference proteome</keyword>
<dbReference type="GO" id="GO:0032511">
    <property type="term" value="P:late endosome to vacuole transport via multivesicular body sorting pathway"/>
    <property type="evidence" value="ECO:0007669"/>
    <property type="project" value="InterPro"/>
</dbReference>
<protein>
    <submittedName>
        <fullName evidence="2">Uncharacterized protein</fullName>
    </submittedName>
</protein>
<evidence type="ECO:0000313" key="3">
    <source>
        <dbReference type="Proteomes" id="UP000222542"/>
    </source>
</evidence>
<organism evidence="2 3">
    <name type="scientific">Capsicum annuum</name>
    <name type="common">Capsicum pepper</name>
    <dbReference type="NCBI Taxonomy" id="4072"/>
    <lineage>
        <taxon>Eukaryota</taxon>
        <taxon>Viridiplantae</taxon>
        <taxon>Streptophyta</taxon>
        <taxon>Embryophyta</taxon>
        <taxon>Tracheophyta</taxon>
        <taxon>Spermatophyta</taxon>
        <taxon>Magnoliopsida</taxon>
        <taxon>eudicotyledons</taxon>
        <taxon>Gunneridae</taxon>
        <taxon>Pentapetalae</taxon>
        <taxon>asterids</taxon>
        <taxon>lamiids</taxon>
        <taxon>Solanales</taxon>
        <taxon>Solanaceae</taxon>
        <taxon>Solanoideae</taxon>
        <taxon>Capsiceae</taxon>
        <taxon>Capsicum</taxon>
    </lineage>
</organism>
<dbReference type="STRING" id="4072.A0A2G3ANF0"/>
<reference evidence="2 3" key="1">
    <citation type="journal article" date="2014" name="Nat. Genet.">
        <title>Genome sequence of the hot pepper provides insights into the evolution of pungency in Capsicum species.</title>
        <authorList>
            <person name="Kim S."/>
            <person name="Park M."/>
            <person name="Yeom S.I."/>
            <person name="Kim Y.M."/>
            <person name="Lee J.M."/>
            <person name="Lee H.A."/>
            <person name="Seo E."/>
            <person name="Choi J."/>
            <person name="Cheong K."/>
            <person name="Kim K.T."/>
            <person name="Jung K."/>
            <person name="Lee G.W."/>
            <person name="Oh S.K."/>
            <person name="Bae C."/>
            <person name="Kim S.B."/>
            <person name="Lee H.Y."/>
            <person name="Kim S.Y."/>
            <person name="Kim M.S."/>
            <person name="Kang B.C."/>
            <person name="Jo Y.D."/>
            <person name="Yang H.B."/>
            <person name="Jeong H.J."/>
            <person name="Kang W.H."/>
            <person name="Kwon J.K."/>
            <person name="Shin C."/>
            <person name="Lim J.Y."/>
            <person name="Park J.H."/>
            <person name="Huh J.H."/>
            <person name="Kim J.S."/>
            <person name="Kim B.D."/>
            <person name="Cohen O."/>
            <person name="Paran I."/>
            <person name="Suh M.C."/>
            <person name="Lee S.B."/>
            <person name="Kim Y.K."/>
            <person name="Shin Y."/>
            <person name="Noh S.J."/>
            <person name="Park J."/>
            <person name="Seo Y.S."/>
            <person name="Kwon S.Y."/>
            <person name="Kim H.A."/>
            <person name="Park J.M."/>
            <person name="Kim H.J."/>
            <person name="Choi S.B."/>
            <person name="Bosland P.W."/>
            <person name="Reeves G."/>
            <person name="Jo S.H."/>
            <person name="Lee B.W."/>
            <person name="Cho H.T."/>
            <person name="Choi H.S."/>
            <person name="Lee M.S."/>
            <person name="Yu Y."/>
            <person name="Do Choi Y."/>
            <person name="Park B.S."/>
            <person name="van Deynze A."/>
            <person name="Ashrafi H."/>
            <person name="Hill T."/>
            <person name="Kim W.T."/>
            <person name="Pai H.S."/>
            <person name="Ahn H.K."/>
            <person name="Yeam I."/>
            <person name="Giovannoni J.J."/>
            <person name="Rose J.K."/>
            <person name="Sorensen I."/>
            <person name="Lee S.J."/>
            <person name="Kim R.W."/>
            <person name="Choi I.Y."/>
            <person name="Choi B.S."/>
            <person name="Lim J.S."/>
            <person name="Lee Y.H."/>
            <person name="Choi D."/>
        </authorList>
    </citation>
    <scope>NUCLEOTIDE SEQUENCE [LARGE SCALE GENOMIC DNA]</scope>
    <source>
        <strain evidence="3">cv. CM334</strain>
    </source>
</reference>
<feature type="region of interest" description="Disordered" evidence="1">
    <location>
        <begin position="54"/>
        <end position="84"/>
    </location>
</feature>
<gene>
    <name evidence="2" type="ORF">T459_03649</name>
</gene>
<dbReference type="InterPro" id="IPR044538">
    <property type="entry name" value="Vta1-like"/>
</dbReference>
<dbReference type="PANTHER" id="PTHR46009">
    <property type="entry name" value="VACUOLAR PROTEIN SORTING-ASSOCIATED PROTEIN VTA1 HOMOLOG"/>
    <property type="match status" value="1"/>
</dbReference>
<reference evidence="2 3" key="2">
    <citation type="journal article" date="2017" name="Genome Biol.">
        <title>New reference genome sequences of hot pepper reveal the massive evolution of plant disease-resistance genes by retroduplication.</title>
        <authorList>
            <person name="Kim S."/>
            <person name="Park J."/>
            <person name="Yeom S.I."/>
            <person name="Kim Y.M."/>
            <person name="Seo E."/>
            <person name="Kim K.T."/>
            <person name="Kim M.S."/>
            <person name="Lee J.M."/>
            <person name="Cheong K."/>
            <person name="Shin H.S."/>
            <person name="Kim S.B."/>
            <person name="Han K."/>
            <person name="Lee J."/>
            <person name="Park M."/>
            <person name="Lee H.A."/>
            <person name="Lee H.Y."/>
            <person name="Lee Y."/>
            <person name="Oh S."/>
            <person name="Lee J.H."/>
            <person name="Choi E."/>
            <person name="Choi E."/>
            <person name="Lee S.E."/>
            <person name="Jeon J."/>
            <person name="Kim H."/>
            <person name="Choi G."/>
            <person name="Song H."/>
            <person name="Lee J."/>
            <person name="Lee S.C."/>
            <person name="Kwon J.K."/>
            <person name="Lee H.Y."/>
            <person name="Koo N."/>
            <person name="Hong Y."/>
            <person name="Kim R.W."/>
            <person name="Kang W.H."/>
            <person name="Huh J.H."/>
            <person name="Kang B.C."/>
            <person name="Yang T.J."/>
            <person name="Lee Y.H."/>
            <person name="Bennetzen J.L."/>
            <person name="Choi D."/>
        </authorList>
    </citation>
    <scope>NUCLEOTIDE SEQUENCE [LARGE SCALE GENOMIC DNA]</scope>
    <source>
        <strain evidence="3">cv. CM334</strain>
    </source>
</reference>
<feature type="region of interest" description="Disordered" evidence="1">
    <location>
        <begin position="99"/>
        <end position="150"/>
    </location>
</feature>
<proteinExistence type="predicted"/>
<dbReference type="Proteomes" id="UP000222542">
    <property type="component" value="Unassembled WGS sequence"/>
</dbReference>
<dbReference type="PANTHER" id="PTHR46009:SF1">
    <property type="entry name" value="VACUOLAR PROTEIN SORTING-ASSOCIATED PROTEIN VTA1 HOMOLOG"/>
    <property type="match status" value="1"/>
</dbReference>
<evidence type="ECO:0000313" key="2">
    <source>
        <dbReference type="EMBL" id="PHT95767.1"/>
    </source>
</evidence>
<accession>A0A2G3ANF0</accession>
<dbReference type="AlphaFoldDB" id="A0A2G3ANF0"/>
<sequence>MVNVVPKEDDKKSLKLTPDDHLHLEGFALNLFAKLQQKHKYAVWKAADIRKALKERQKPVPGPPGGDDDFSLLGLPGGESDNRDFSAAQSAIEPFYFGVGEGSDGAGGGGDVGDGAGGGGDLGGKEGGGGNLGGREGGDEGDWAGGGEGN</sequence>